<evidence type="ECO:0000259" key="1">
    <source>
        <dbReference type="SMART" id="SM00873"/>
    </source>
</evidence>
<dbReference type="Pfam" id="PF03483">
    <property type="entry name" value="B3_4"/>
    <property type="match status" value="1"/>
</dbReference>
<dbReference type="InterPro" id="IPR020825">
    <property type="entry name" value="Phe-tRNA_synthase-like_B3/B4"/>
</dbReference>
<reference evidence="2 3" key="1">
    <citation type="submission" date="2020-08" db="EMBL/GenBank/DDBJ databases">
        <title>Genomic Encyclopedia of Type Strains, Phase IV (KMG-IV): sequencing the most valuable type-strain genomes for metagenomic binning, comparative biology and taxonomic classification.</title>
        <authorList>
            <person name="Goeker M."/>
        </authorList>
    </citation>
    <scope>NUCLEOTIDE SEQUENCE [LARGE SCALE GENOMIC DNA]</scope>
    <source>
        <strain evidence="2 3">DSM 103526</strain>
    </source>
</reference>
<dbReference type="GO" id="GO:0004826">
    <property type="term" value="F:phenylalanine-tRNA ligase activity"/>
    <property type="evidence" value="ECO:0007669"/>
    <property type="project" value="InterPro"/>
</dbReference>
<dbReference type="PANTHER" id="PTHR39209">
    <property type="match status" value="1"/>
</dbReference>
<feature type="domain" description="B3/B4 tRNA-binding" evidence="1">
    <location>
        <begin position="63"/>
        <end position="210"/>
    </location>
</feature>
<dbReference type="Proteomes" id="UP000579281">
    <property type="component" value="Unassembled WGS sequence"/>
</dbReference>
<name>A0A841KN12_9FIRM</name>
<proteinExistence type="predicted"/>
<dbReference type="SUPFAM" id="SSF56037">
    <property type="entry name" value="PheT/TilS domain"/>
    <property type="match status" value="1"/>
</dbReference>
<protein>
    <submittedName>
        <fullName evidence="2">DNA/RNA-binding domain of Phe-tRNA-synthetase-like protein</fullName>
    </submittedName>
</protein>
<gene>
    <name evidence="2" type="ORF">HNQ80_000744</name>
</gene>
<evidence type="ECO:0000313" key="2">
    <source>
        <dbReference type="EMBL" id="MBB6214661.1"/>
    </source>
</evidence>
<organism evidence="2 3">
    <name type="scientific">Anaerosolibacter carboniphilus</name>
    <dbReference type="NCBI Taxonomy" id="1417629"/>
    <lineage>
        <taxon>Bacteria</taxon>
        <taxon>Bacillati</taxon>
        <taxon>Bacillota</taxon>
        <taxon>Clostridia</taxon>
        <taxon>Peptostreptococcales</taxon>
        <taxon>Thermotaleaceae</taxon>
        <taxon>Anaerosolibacter</taxon>
    </lineage>
</organism>
<evidence type="ECO:0000313" key="3">
    <source>
        <dbReference type="Proteomes" id="UP000579281"/>
    </source>
</evidence>
<dbReference type="SMART" id="SM00873">
    <property type="entry name" value="B3_4"/>
    <property type="match status" value="1"/>
</dbReference>
<dbReference type="RefSeq" id="WP_184308304.1">
    <property type="nucleotide sequence ID" value="NZ_JACHEN010000003.1"/>
</dbReference>
<accession>A0A841KN12</accession>
<dbReference type="Gene3D" id="3.50.40.10">
    <property type="entry name" value="Phenylalanyl-trna Synthetase, Chain B, domain 3"/>
    <property type="match status" value="1"/>
</dbReference>
<sequence>MMEIQIGEKLRKLWKTILLGCIEADVEVGDSPKELWDQLNSACQRIANEMKMEDIVKIKNIMDGRAAYRRLGNDPTRYRLSSEALLRRIVKERELYQINSVVDINNLISISSCNPVCAYDLNKLQGPICFTVGETGESYEGIGRGNINIENLPVFTDRYGAFGSTTSDSERAMVSMDTTKLLLCIVSFNEDVHMDKHLEMGKELLEKYARAHGIEVYKVR</sequence>
<dbReference type="GO" id="GO:0003723">
    <property type="term" value="F:RNA binding"/>
    <property type="evidence" value="ECO:0007669"/>
    <property type="project" value="InterPro"/>
</dbReference>
<dbReference type="AlphaFoldDB" id="A0A841KN12"/>
<dbReference type="EMBL" id="JACHEN010000003">
    <property type="protein sequence ID" value="MBB6214661.1"/>
    <property type="molecule type" value="Genomic_DNA"/>
</dbReference>
<dbReference type="PANTHER" id="PTHR39209:SF2">
    <property type="entry name" value="CYTOPLASMIC PROTEIN"/>
    <property type="match status" value="1"/>
</dbReference>
<dbReference type="InterPro" id="IPR005146">
    <property type="entry name" value="B3/B4_tRNA-bd"/>
</dbReference>
<comment type="caution">
    <text evidence="2">The sequence shown here is derived from an EMBL/GenBank/DDBJ whole genome shotgun (WGS) entry which is preliminary data.</text>
</comment>
<keyword evidence="3" id="KW-1185">Reference proteome</keyword>